<evidence type="ECO:0000259" key="1">
    <source>
        <dbReference type="Pfam" id="PF09359"/>
    </source>
</evidence>
<dbReference type="Gene3D" id="3.20.100.30">
    <property type="entry name" value="VTC, catalytic tunnel domain"/>
    <property type="match status" value="1"/>
</dbReference>
<dbReference type="GO" id="GO:0006799">
    <property type="term" value="P:polyphosphate biosynthetic process"/>
    <property type="evidence" value="ECO:0007669"/>
    <property type="project" value="UniProtKB-ARBA"/>
</dbReference>
<sequence length="240" mass="28948">MTMLKAKALSVKRHEIKFFVSHADYEYARSILAELMERDPNQTNERGYFIRSLYFDDILNTAVEDKLDGIEERDKYRIRVYSPDQQWAKLERKRKHNQFVDKSSVRISRDQAYQMIDGEYDWLLDMESNSARSIFFDLKRRYFRPTAMIDYDREVYLMDYNDIRVTFDMNLRISTEETDLFSDQLEMEQIQRGDTIIMEVKFNHCLPSWFPQIFRLNGTTAQAISKYCLGRMHMREFYSA</sequence>
<dbReference type="STRING" id="484498.SAMN05421686_107186"/>
<dbReference type="InterPro" id="IPR042267">
    <property type="entry name" value="VTC_sf"/>
</dbReference>
<gene>
    <name evidence="2" type="ORF">SAMN05421686_107186</name>
</gene>
<dbReference type="RefSeq" id="WP_076516543.1">
    <property type="nucleotide sequence ID" value="NZ_FTOH01000007.1"/>
</dbReference>
<dbReference type="Pfam" id="PF09359">
    <property type="entry name" value="VTC"/>
    <property type="match status" value="1"/>
</dbReference>
<name>A0A1N7NPZ9_9GAMM</name>
<dbReference type="Proteomes" id="UP000185639">
    <property type="component" value="Unassembled WGS sequence"/>
</dbReference>
<proteinExistence type="predicted"/>
<dbReference type="InterPro" id="IPR018966">
    <property type="entry name" value="VTC_domain"/>
</dbReference>
<reference evidence="3" key="1">
    <citation type="submission" date="2017-01" db="EMBL/GenBank/DDBJ databases">
        <authorList>
            <person name="Varghese N."/>
            <person name="Submissions S."/>
        </authorList>
    </citation>
    <scope>NUCLEOTIDE SEQUENCE [LARGE SCALE GENOMIC DNA]</scope>
    <source>
        <strain evidence="3">DSM 24913</strain>
    </source>
</reference>
<evidence type="ECO:0000313" key="2">
    <source>
        <dbReference type="EMBL" id="SIT00465.1"/>
    </source>
</evidence>
<feature type="domain" description="VTC" evidence="1">
    <location>
        <begin position="12"/>
        <end position="231"/>
    </location>
</feature>
<evidence type="ECO:0000313" key="3">
    <source>
        <dbReference type="Proteomes" id="UP000185639"/>
    </source>
</evidence>
<dbReference type="AlphaFoldDB" id="A0A1N7NPZ9"/>
<dbReference type="CDD" id="cd07750">
    <property type="entry name" value="PolyPPase_VTC_like"/>
    <property type="match status" value="1"/>
</dbReference>
<dbReference type="EMBL" id="FTOH01000007">
    <property type="protein sequence ID" value="SIT00465.1"/>
    <property type="molecule type" value="Genomic_DNA"/>
</dbReference>
<keyword evidence="3" id="KW-1185">Reference proteome</keyword>
<protein>
    <submittedName>
        <fullName evidence="2">VTC domain-containing protein</fullName>
    </submittedName>
</protein>
<accession>A0A1N7NPZ9</accession>
<dbReference type="OrthoDB" id="9800181at2"/>
<organism evidence="2 3">
    <name type="scientific">Thalassolituus maritimus</name>
    <dbReference type="NCBI Taxonomy" id="484498"/>
    <lineage>
        <taxon>Bacteria</taxon>
        <taxon>Pseudomonadati</taxon>
        <taxon>Pseudomonadota</taxon>
        <taxon>Gammaproteobacteria</taxon>
        <taxon>Oceanospirillales</taxon>
        <taxon>Oceanospirillaceae</taxon>
        <taxon>Thalassolituus</taxon>
    </lineage>
</organism>